<feature type="chain" id="PRO_5020399744" evidence="3">
    <location>
        <begin position="27"/>
        <end position="400"/>
    </location>
</feature>
<dbReference type="Pfam" id="PF14559">
    <property type="entry name" value="TPR_19"/>
    <property type="match status" value="1"/>
</dbReference>
<dbReference type="InterPro" id="IPR007730">
    <property type="entry name" value="SPOR-like_dom"/>
</dbReference>
<dbReference type="AlphaFoldDB" id="A0A4R6FRV9"/>
<dbReference type="Gene3D" id="1.25.40.10">
    <property type="entry name" value="Tetratricopeptide repeat domain"/>
    <property type="match status" value="1"/>
</dbReference>
<name>A0A4R6FRV9_9SPHN</name>
<dbReference type="InterPro" id="IPR036680">
    <property type="entry name" value="SPOR-like_sf"/>
</dbReference>
<evidence type="ECO:0000256" key="3">
    <source>
        <dbReference type="SAM" id="SignalP"/>
    </source>
</evidence>
<dbReference type="EMBL" id="SNWD01000003">
    <property type="protein sequence ID" value="TDN84481.1"/>
    <property type="molecule type" value="Genomic_DNA"/>
</dbReference>
<feature type="signal peptide" evidence="3">
    <location>
        <begin position="1"/>
        <end position="26"/>
    </location>
</feature>
<gene>
    <name evidence="5" type="ORF">EV664_103124</name>
</gene>
<evidence type="ECO:0000313" key="5">
    <source>
        <dbReference type="EMBL" id="TDN84481.1"/>
    </source>
</evidence>
<sequence length="400" mass="41436">MHKSALLSASRIVLSALLIGSATSCAASSKGVADAGSNHATAPEEGADPANRARTSLAAGRVQRAIAAAEQAVAADPDRADYRALLGKSYLKAGRFRSAEAALDDALSLAPRDGEAALNLALARIAAGDQEGALSVLTTHGADIVPGDLGLALALAGDGERAIPILSAAAHGPRASATARQNLALALALTGHWREAKAIASIDISPTDLDARLAQWAELAKADSGRDRVAALLKVTPADDPGQPERLALTRQAVPVAVAILSSPEPAAQAPVVPAEPKAAEIRFADRAEVVQPVAAQPNTGQGRYFVQLGAFRDADMAETAWQRIIARHAAIGRLKPMGAHVSIDGRDFYRLSVGGFARDEATRMCTRIRADGGHCFVRADAGERLADWAAQPDSQLAAR</sequence>
<dbReference type="GO" id="GO:0042834">
    <property type="term" value="F:peptidoglycan binding"/>
    <property type="evidence" value="ECO:0007669"/>
    <property type="project" value="InterPro"/>
</dbReference>
<evidence type="ECO:0000256" key="2">
    <source>
        <dbReference type="SAM" id="MobiDB-lite"/>
    </source>
</evidence>
<keyword evidence="1" id="KW-0802">TPR repeat</keyword>
<feature type="domain" description="SPOR" evidence="4">
    <location>
        <begin position="299"/>
        <end position="382"/>
    </location>
</feature>
<dbReference type="SUPFAM" id="SSF110997">
    <property type="entry name" value="Sporulation related repeat"/>
    <property type="match status" value="1"/>
</dbReference>
<dbReference type="PROSITE" id="PS51257">
    <property type="entry name" value="PROKAR_LIPOPROTEIN"/>
    <property type="match status" value="1"/>
</dbReference>
<dbReference type="PROSITE" id="PS50005">
    <property type="entry name" value="TPR"/>
    <property type="match status" value="1"/>
</dbReference>
<proteinExistence type="predicted"/>
<dbReference type="RefSeq" id="WP_133494876.1">
    <property type="nucleotide sequence ID" value="NZ_BMLU01000003.1"/>
</dbReference>
<dbReference type="OrthoDB" id="7388953at2"/>
<dbReference type="InterPro" id="IPR011990">
    <property type="entry name" value="TPR-like_helical_dom_sf"/>
</dbReference>
<dbReference type="SMART" id="SM00028">
    <property type="entry name" value="TPR"/>
    <property type="match status" value="3"/>
</dbReference>
<evidence type="ECO:0000256" key="1">
    <source>
        <dbReference type="PROSITE-ProRule" id="PRU00339"/>
    </source>
</evidence>
<dbReference type="Proteomes" id="UP000295493">
    <property type="component" value="Unassembled WGS sequence"/>
</dbReference>
<evidence type="ECO:0000313" key="6">
    <source>
        <dbReference type="Proteomes" id="UP000295493"/>
    </source>
</evidence>
<keyword evidence="6" id="KW-1185">Reference proteome</keyword>
<dbReference type="Pfam" id="PF05036">
    <property type="entry name" value="SPOR"/>
    <property type="match status" value="1"/>
</dbReference>
<organism evidence="5 6">
    <name type="scientific">Stakelama pacifica</name>
    <dbReference type="NCBI Taxonomy" id="517720"/>
    <lineage>
        <taxon>Bacteria</taxon>
        <taxon>Pseudomonadati</taxon>
        <taxon>Pseudomonadota</taxon>
        <taxon>Alphaproteobacteria</taxon>
        <taxon>Sphingomonadales</taxon>
        <taxon>Sphingomonadaceae</taxon>
        <taxon>Stakelama</taxon>
    </lineage>
</organism>
<evidence type="ECO:0000259" key="4">
    <source>
        <dbReference type="PROSITE" id="PS51724"/>
    </source>
</evidence>
<dbReference type="PROSITE" id="PS51724">
    <property type="entry name" value="SPOR"/>
    <property type="match status" value="1"/>
</dbReference>
<dbReference type="Gene3D" id="3.30.70.1070">
    <property type="entry name" value="Sporulation related repeat"/>
    <property type="match status" value="1"/>
</dbReference>
<dbReference type="SUPFAM" id="SSF48452">
    <property type="entry name" value="TPR-like"/>
    <property type="match status" value="1"/>
</dbReference>
<reference evidence="5 6" key="1">
    <citation type="submission" date="2019-03" db="EMBL/GenBank/DDBJ databases">
        <title>Genomic Encyclopedia of Type Strains, Phase IV (KMG-IV): sequencing the most valuable type-strain genomes for metagenomic binning, comparative biology and taxonomic classification.</title>
        <authorList>
            <person name="Goeker M."/>
        </authorList>
    </citation>
    <scope>NUCLEOTIDE SEQUENCE [LARGE SCALE GENOMIC DNA]</scope>
    <source>
        <strain evidence="5 6">DSM 25059</strain>
    </source>
</reference>
<accession>A0A4R6FRV9</accession>
<keyword evidence="3" id="KW-0732">Signal</keyword>
<feature type="repeat" description="TPR" evidence="1">
    <location>
        <begin position="80"/>
        <end position="113"/>
    </location>
</feature>
<dbReference type="InterPro" id="IPR019734">
    <property type="entry name" value="TPR_rpt"/>
</dbReference>
<protein>
    <submittedName>
        <fullName evidence="5">Flp pilus assembly protein TadD</fullName>
    </submittedName>
</protein>
<comment type="caution">
    <text evidence="5">The sequence shown here is derived from an EMBL/GenBank/DDBJ whole genome shotgun (WGS) entry which is preliminary data.</text>
</comment>
<feature type="region of interest" description="Disordered" evidence="2">
    <location>
        <begin position="30"/>
        <end position="51"/>
    </location>
</feature>